<dbReference type="STRING" id="1196081.A0A364KRU7"/>
<evidence type="ECO:0000256" key="2">
    <source>
        <dbReference type="ARBA" id="ARBA00023125"/>
    </source>
</evidence>
<dbReference type="GO" id="GO:0003677">
    <property type="term" value="F:DNA binding"/>
    <property type="evidence" value="ECO:0007669"/>
    <property type="project" value="UniProtKB-KW"/>
</dbReference>
<feature type="domain" description="Zn(2)-C6 fungal-type" evidence="6">
    <location>
        <begin position="10"/>
        <end position="38"/>
    </location>
</feature>
<gene>
    <name evidence="7" type="ORF">BHQ10_002288</name>
</gene>
<comment type="caution">
    <text evidence="7">The sequence shown here is derived from an EMBL/GenBank/DDBJ whole genome shotgun (WGS) entry which is preliminary data.</text>
</comment>
<dbReference type="GO" id="GO:0000981">
    <property type="term" value="F:DNA-binding transcription factor activity, RNA polymerase II-specific"/>
    <property type="evidence" value="ECO:0007669"/>
    <property type="project" value="InterPro"/>
</dbReference>
<name>A0A364KRU7_TALAM</name>
<dbReference type="GeneID" id="63791505"/>
<protein>
    <recommendedName>
        <fullName evidence="6">Zn(2)-C6 fungal-type domain-containing protein</fullName>
    </recommendedName>
</protein>
<dbReference type="InterPro" id="IPR021858">
    <property type="entry name" value="Fun_TF"/>
</dbReference>
<keyword evidence="8" id="KW-1185">Reference proteome</keyword>
<dbReference type="PANTHER" id="PTHR38791:SF5">
    <property type="entry name" value="TRANSCRIPTION FACTOR DBAG-RELATED"/>
    <property type="match status" value="1"/>
</dbReference>
<dbReference type="RefSeq" id="XP_040730793.1">
    <property type="nucleotide sequence ID" value="XM_040874417.1"/>
</dbReference>
<organism evidence="7 8">
    <name type="scientific">Talaromyces amestolkiae</name>
    <dbReference type="NCBI Taxonomy" id="1196081"/>
    <lineage>
        <taxon>Eukaryota</taxon>
        <taxon>Fungi</taxon>
        <taxon>Dikarya</taxon>
        <taxon>Ascomycota</taxon>
        <taxon>Pezizomycotina</taxon>
        <taxon>Eurotiomycetes</taxon>
        <taxon>Eurotiomycetidae</taxon>
        <taxon>Eurotiales</taxon>
        <taxon>Trichocomaceae</taxon>
        <taxon>Talaromyces</taxon>
        <taxon>Talaromyces sect. Talaromyces</taxon>
    </lineage>
</organism>
<dbReference type="Gene3D" id="4.10.240.10">
    <property type="entry name" value="Zn(2)-C6 fungal-type DNA-binding domain"/>
    <property type="match status" value="1"/>
</dbReference>
<dbReference type="PROSITE" id="PS50048">
    <property type="entry name" value="ZN2_CY6_FUNGAL_2"/>
    <property type="match status" value="1"/>
</dbReference>
<dbReference type="PANTHER" id="PTHR38791">
    <property type="entry name" value="ZN(II)2CYS6 TRANSCRIPTION FACTOR (EUROFUNG)-RELATED-RELATED"/>
    <property type="match status" value="1"/>
</dbReference>
<dbReference type="SUPFAM" id="SSF57701">
    <property type="entry name" value="Zn2/Cys6 DNA-binding domain"/>
    <property type="match status" value="1"/>
</dbReference>
<dbReference type="CDD" id="cd00067">
    <property type="entry name" value="GAL4"/>
    <property type="match status" value="1"/>
</dbReference>
<evidence type="ECO:0000313" key="8">
    <source>
        <dbReference type="Proteomes" id="UP000249363"/>
    </source>
</evidence>
<dbReference type="InterPro" id="IPR001138">
    <property type="entry name" value="Zn2Cys6_DnaBD"/>
</dbReference>
<accession>A0A364KRU7</accession>
<keyword evidence="1" id="KW-0805">Transcription regulation</keyword>
<evidence type="ECO:0000256" key="1">
    <source>
        <dbReference type="ARBA" id="ARBA00023015"/>
    </source>
</evidence>
<dbReference type="InterPro" id="IPR053175">
    <property type="entry name" value="DHMBA_Reg_Transcription_Factor"/>
</dbReference>
<dbReference type="GO" id="GO:0008270">
    <property type="term" value="F:zinc ion binding"/>
    <property type="evidence" value="ECO:0007669"/>
    <property type="project" value="InterPro"/>
</dbReference>
<keyword evidence="4" id="KW-0539">Nucleus</keyword>
<feature type="compositionally biased region" description="Low complexity" evidence="5">
    <location>
        <begin position="65"/>
        <end position="83"/>
    </location>
</feature>
<dbReference type="EMBL" id="MIKG01000003">
    <property type="protein sequence ID" value="RAO66276.1"/>
    <property type="molecule type" value="Genomic_DNA"/>
</dbReference>
<dbReference type="PROSITE" id="PS00463">
    <property type="entry name" value="ZN2_CY6_FUNGAL_1"/>
    <property type="match status" value="1"/>
</dbReference>
<reference evidence="7 8" key="1">
    <citation type="journal article" date="2017" name="Biotechnol. Biofuels">
        <title>Differential beta-glucosidase expression as a function of carbon source availability in Talaromyces amestolkiae: a genomic and proteomic approach.</title>
        <authorList>
            <person name="de Eugenio L.I."/>
            <person name="Mendez-Liter J.A."/>
            <person name="Nieto-Dominguez M."/>
            <person name="Alonso L."/>
            <person name="Gil-Munoz J."/>
            <person name="Barriuso J."/>
            <person name="Prieto A."/>
            <person name="Martinez M.J."/>
        </authorList>
    </citation>
    <scope>NUCLEOTIDE SEQUENCE [LARGE SCALE GENOMIC DNA]</scope>
    <source>
        <strain evidence="7 8">CIB</strain>
    </source>
</reference>
<dbReference type="Pfam" id="PF11951">
    <property type="entry name" value="Fungal_trans_2"/>
    <property type="match status" value="1"/>
</dbReference>
<keyword evidence="3" id="KW-0804">Transcription</keyword>
<evidence type="ECO:0000256" key="5">
    <source>
        <dbReference type="SAM" id="MobiDB-lite"/>
    </source>
</evidence>
<feature type="region of interest" description="Disordered" evidence="5">
    <location>
        <begin position="57"/>
        <end position="89"/>
    </location>
</feature>
<dbReference type="SMART" id="SM00066">
    <property type="entry name" value="GAL4"/>
    <property type="match status" value="1"/>
</dbReference>
<evidence type="ECO:0000256" key="3">
    <source>
        <dbReference type="ARBA" id="ARBA00023163"/>
    </source>
</evidence>
<sequence>MVYCGKPSKGCGACRARKVKCDQATPSCQRCIKANRTCPGYRDQLSLLFRDQSSSVAKKAKTNKTSPHSPSEVTTTTSPSSGSWQDHANTPTDYGLIPTSSWDSPLDTSYRESYDSYDSYDQFIDAENFSLLPAFTDRRQQAICYCLNSFVWLNGSLIKGFDYDADISSTAPMAQKAMMKGILAVGMANLSRTGARSQSMKLEAQQEYQKALKFTNMAISHPKQATDDATLTAILCMSLFEILTSKKPEKVDSFIQHTRGAVALLEMRGEKQIIQTQYLQMFEFMRSEIMVSCIMRYYPVPKTLLTISERVASLPNMAFSSKLSHQITVLICRINELRIENKDEKNSMDFASVIISRAFALDAELETMIDTLPPEYAPEVHTLAPGQYFEHPTLRIRLTPLNGVYHKYQSFFHCSMQNVSRYGRIFAIELILNRLERMTLQPDFIPTTEFKETCHRLCNISRQQAQAICATTPFLCGFLGDQQKTGKSPFLTNPAGGLASLFPLWTAVSVDGHGSATCRWIEKTFEMIGREMGIDQALALRQITFVEKGTTLFVDRL</sequence>
<evidence type="ECO:0000259" key="6">
    <source>
        <dbReference type="PROSITE" id="PS50048"/>
    </source>
</evidence>
<dbReference type="OrthoDB" id="2991872at2759"/>
<evidence type="ECO:0000256" key="4">
    <source>
        <dbReference type="ARBA" id="ARBA00023242"/>
    </source>
</evidence>
<evidence type="ECO:0000313" key="7">
    <source>
        <dbReference type="EMBL" id="RAO66276.1"/>
    </source>
</evidence>
<dbReference type="Proteomes" id="UP000249363">
    <property type="component" value="Unassembled WGS sequence"/>
</dbReference>
<dbReference type="Pfam" id="PF00172">
    <property type="entry name" value="Zn_clus"/>
    <property type="match status" value="1"/>
</dbReference>
<proteinExistence type="predicted"/>
<dbReference type="InterPro" id="IPR036864">
    <property type="entry name" value="Zn2-C6_fun-type_DNA-bd_sf"/>
</dbReference>
<keyword evidence="2" id="KW-0238">DNA-binding</keyword>
<dbReference type="AlphaFoldDB" id="A0A364KRU7"/>